<proteinExistence type="predicted"/>
<dbReference type="PANTHER" id="PTHR43280">
    <property type="entry name" value="ARAC-FAMILY TRANSCRIPTIONAL REGULATOR"/>
    <property type="match status" value="1"/>
</dbReference>
<evidence type="ECO:0000256" key="3">
    <source>
        <dbReference type="ARBA" id="ARBA00023163"/>
    </source>
</evidence>
<protein>
    <submittedName>
        <fullName evidence="5">AraC-like DNA-binding protein</fullName>
    </submittedName>
</protein>
<sequence>MDTKTYPLINTVEDYHDFKIKKLNSKGIMTASSHQFCFFTSEACLHQDAIPYRKRDFFKVTYLRGDYIVHYGDESIRMKGASLSIFSPAVSYTIETIEEEYSAGYFIFTDYFYNDFFKSPITQFPLFKNGIKTIYALDAEKEMRTRDLFNKIQDLAKSDYPYRFDLIRNTINELLHYANTLTPSAEQAHSISAKERLVNVFSEMLENQFPVDPHNDTQLLRTAGDFADQLHVHVNYLNRVTKEITGKTSRDQIYERFLKESMILLNHSNWSIAEIAYSLGYKDVSHFNHFFKKMTNTRPSDYRKR</sequence>
<evidence type="ECO:0000313" key="6">
    <source>
        <dbReference type="Proteomes" id="UP000240978"/>
    </source>
</evidence>
<evidence type="ECO:0000256" key="2">
    <source>
        <dbReference type="ARBA" id="ARBA00023125"/>
    </source>
</evidence>
<dbReference type="GO" id="GO:0043565">
    <property type="term" value="F:sequence-specific DNA binding"/>
    <property type="evidence" value="ECO:0007669"/>
    <property type="project" value="InterPro"/>
</dbReference>
<reference evidence="5 6" key="1">
    <citation type="submission" date="2018-03" db="EMBL/GenBank/DDBJ databases">
        <title>Genomic Encyclopedia of Archaeal and Bacterial Type Strains, Phase II (KMG-II): from individual species to whole genera.</title>
        <authorList>
            <person name="Goeker M."/>
        </authorList>
    </citation>
    <scope>NUCLEOTIDE SEQUENCE [LARGE SCALE GENOMIC DNA]</scope>
    <source>
        <strain evidence="5 6">DSM 18107</strain>
    </source>
</reference>
<evidence type="ECO:0000313" key="5">
    <source>
        <dbReference type="EMBL" id="PSL23021.1"/>
    </source>
</evidence>
<keyword evidence="1" id="KW-0805">Transcription regulation</keyword>
<dbReference type="Pfam" id="PF12833">
    <property type="entry name" value="HTH_18"/>
    <property type="match status" value="1"/>
</dbReference>
<dbReference type="OrthoDB" id="632644at2"/>
<dbReference type="PRINTS" id="PR00032">
    <property type="entry name" value="HTHARAC"/>
</dbReference>
<dbReference type="InterPro" id="IPR009057">
    <property type="entry name" value="Homeodomain-like_sf"/>
</dbReference>
<dbReference type="SUPFAM" id="SSF46689">
    <property type="entry name" value="Homeodomain-like"/>
    <property type="match status" value="1"/>
</dbReference>
<keyword evidence="3" id="KW-0804">Transcription</keyword>
<dbReference type="Gene3D" id="1.10.10.60">
    <property type="entry name" value="Homeodomain-like"/>
    <property type="match status" value="1"/>
</dbReference>
<accession>A0A2P8FMS8</accession>
<evidence type="ECO:0000256" key="1">
    <source>
        <dbReference type="ARBA" id="ARBA00023015"/>
    </source>
</evidence>
<name>A0A2P8FMS8_9BACT</name>
<dbReference type="PANTHER" id="PTHR43280:SF32">
    <property type="entry name" value="TRANSCRIPTIONAL REGULATORY PROTEIN"/>
    <property type="match status" value="1"/>
</dbReference>
<dbReference type="EMBL" id="PYGK01000019">
    <property type="protein sequence ID" value="PSL23021.1"/>
    <property type="molecule type" value="Genomic_DNA"/>
</dbReference>
<feature type="domain" description="HTH araC/xylS-type" evidence="4">
    <location>
        <begin position="195"/>
        <end position="305"/>
    </location>
</feature>
<organism evidence="5 6">
    <name type="scientific">Chitinophaga ginsengisoli</name>
    <dbReference type="NCBI Taxonomy" id="363837"/>
    <lineage>
        <taxon>Bacteria</taxon>
        <taxon>Pseudomonadati</taxon>
        <taxon>Bacteroidota</taxon>
        <taxon>Chitinophagia</taxon>
        <taxon>Chitinophagales</taxon>
        <taxon>Chitinophagaceae</taxon>
        <taxon>Chitinophaga</taxon>
    </lineage>
</organism>
<dbReference type="AlphaFoldDB" id="A0A2P8FMS8"/>
<keyword evidence="6" id="KW-1185">Reference proteome</keyword>
<dbReference type="PROSITE" id="PS01124">
    <property type="entry name" value="HTH_ARAC_FAMILY_2"/>
    <property type="match status" value="1"/>
</dbReference>
<gene>
    <name evidence="5" type="ORF">CLV42_11941</name>
</gene>
<evidence type="ECO:0000259" key="4">
    <source>
        <dbReference type="PROSITE" id="PS01124"/>
    </source>
</evidence>
<dbReference type="InterPro" id="IPR020449">
    <property type="entry name" value="Tscrpt_reg_AraC-type_HTH"/>
</dbReference>
<dbReference type="InterPro" id="IPR018060">
    <property type="entry name" value="HTH_AraC"/>
</dbReference>
<dbReference type="GO" id="GO:0003700">
    <property type="term" value="F:DNA-binding transcription factor activity"/>
    <property type="evidence" value="ECO:0007669"/>
    <property type="project" value="InterPro"/>
</dbReference>
<dbReference type="RefSeq" id="WP_106605586.1">
    <property type="nucleotide sequence ID" value="NZ_PYGK01000019.1"/>
</dbReference>
<dbReference type="Proteomes" id="UP000240978">
    <property type="component" value="Unassembled WGS sequence"/>
</dbReference>
<comment type="caution">
    <text evidence="5">The sequence shown here is derived from an EMBL/GenBank/DDBJ whole genome shotgun (WGS) entry which is preliminary data.</text>
</comment>
<keyword evidence="2 5" id="KW-0238">DNA-binding</keyword>
<dbReference type="SMART" id="SM00342">
    <property type="entry name" value="HTH_ARAC"/>
    <property type="match status" value="1"/>
</dbReference>